<evidence type="ECO:0000256" key="1">
    <source>
        <dbReference type="SAM" id="MobiDB-lite"/>
    </source>
</evidence>
<feature type="compositionally biased region" description="Polar residues" evidence="1">
    <location>
        <begin position="147"/>
        <end position="160"/>
    </location>
</feature>
<evidence type="ECO:0008006" key="4">
    <source>
        <dbReference type="Google" id="ProtNLM"/>
    </source>
</evidence>
<gene>
    <name evidence="2" type="ORF">GCM10012278_80660</name>
</gene>
<proteinExistence type="predicted"/>
<dbReference type="Proteomes" id="UP000660745">
    <property type="component" value="Unassembled WGS sequence"/>
</dbReference>
<reference evidence="2" key="2">
    <citation type="submission" date="2020-09" db="EMBL/GenBank/DDBJ databases">
        <authorList>
            <person name="Sun Q."/>
            <person name="Zhou Y."/>
        </authorList>
    </citation>
    <scope>NUCLEOTIDE SEQUENCE</scope>
    <source>
        <strain evidence="2">CGMCC 4.7430</strain>
    </source>
</reference>
<protein>
    <recommendedName>
        <fullName evidence="4">XRE family transcriptional regulator</fullName>
    </recommendedName>
</protein>
<accession>A0A918ADB6</accession>
<dbReference type="AlphaFoldDB" id="A0A918ADB6"/>
<dbReference type="EMBL" id="BMNK01000021">
    <property type="protein sequence ID" value="GGP16524.1"/>
    <property type="molecule type" value="Genomic_DNA"/>
</dbReference>
<keyword evidence="3" id="KW-1185">Reference proteome</keyword>
<sequence length="519" mass="57284">MSGDSYRMLLQARSWSKRLREKGFTWDQIAEVLALTHEVSPLRLYRLAHGRTATDVIAMVSDADPAGTATLRESRLYEHEAWPQAGRRPPARLIATLAEIYQTASRSLLSAEVMASYDATDRALIGDTDFRHLDANQLTRPDRDNRVTPQTDAGPTSSGKTAWDASACVQLLRAIDVEETDVKRRELLFELALVFGGSQALGLLRILTPDEEERLTGVLRNTWRMDEATVQTFEKLSLHAREADNLAGSATLLPAANGQRAAIARLLARESMPPNLRDRLLDTYAQMSELTGVLTYDLLDYAAAEQPLREALHAALDLGDPKLVAYVHYWLGRLAAEQNRTAAVLDHAFALQSWASRSPSKLLTSLYEMLFARAYALQGDVAASARAYDNALASAGASKVNEPAFLSWISPLVVESILLASQNRPGPVIAAAERFLAEVDPKYKRRHGLVLARYSSALALAKEIPEAATKLTEAANIARRHSSARLSNEISQARTRLQPWADTTYVRQLDETLRSCGLN</sequence>
<feature type="region of interest" description="Disordered" evidence="1">
    <location>
        <begin position="135"/>
        <end position="161"/>
    </location>
</feature>
<reference evidence="2" key="1">
    <citation type="journal article" date="2014" name="Int. J. Syst. Evol. Microbiol.">
        <title>Complete genome sequence of Corynebacterium casei LMG S-19264T (=DSM 44701T), isolated from a smear-ripened cheese.</title>
        <authorList>
            <consortium name="US DOE Joint Genome Institute (JGI-PGF)"/>
            <person name="Walter F."/>
            <person name="Albersmeier A."/>
            <person name="Kalinowski J."/>
            <person name="Ruckert C."/>
        </authorList>
    </citation>
    <scope>NUCLEOTIDE SEQUENCE</scope>
    <source>
        <strain evidence="2">CGMCC 4.7430</strain>
    </source>
</reference>
<evidence type="ECO:0000313" key="3">
    <source>
        <dbReference type="Proteomes" id="UP000660745"/>
    </source>
</evidence>
<dbReference type="RefSeq" id="WP_189144045.1">
    <property type="nucleotide sequence ID" value="NZ_BMNK01000021.1"/>
</dbReference>
<evidence type="ECO:0000313" key="2">
    <source>
        <dbReference type="EMBL" id="GGP16524.1"/>
    </source>
</evidence>
<comment type="caution">
    <text evidence="2">The sequence shown here is derived from an EMBL/GenBank/DDBJ whole genome shotgun (WGS) entry which is preliminary data.</text>
</comment>
<feature type="compositionally biased region" description="Basic and acidic residues" evidence="1">
    <location>
        <begin position="135"/>
        <end position="146"/>
    </location>
</feature>
<name>A0A918ADB6_9ACTN</name>
<organism evidence="2 3">
    <name type="scientific">Nonomuraea glycinis</name>
    <dbReference type="NCBI Taxonomy" id="2047744"/>
    <lineage>
        <taxon>Bacteria</taxon>
        <taxon>Bacillati</taxon>
        <taxon>Actinomycetota</taxon>
        <taxon>Actinomycetes</taxon>
        <taxon>Streptosporangiales</taxon>
        <taxon>Streptosporangiaceae</taxon>
        <taxon>Nonomuraea</taxon>
    </lineage>
</organism>